<accession>A0ABY7VDR8</accession>
<proteinExistence type="predicted"/>
<dbReference type="Proteomes" id="UP001215231">
    <property type="component" value="Chromosome"/>
</dbReference>
<gene>
    <name evidence="2" type="ORF">H3N35_25660</name>
</gene>
<keyword evidence="3" id="KW-1185">Reference proteome</keyword>
<dbReference type="EMBL" id="CP059693">
    <property type="protein sequence ID" value="WDE11550.1"/>
    <property type="molecule type" value="Genomic_DNA"/>
</dbReference>
<dbReference type="PANTHER" id="PTHR38834">
    <property type="entry name" value="PERIPLASMIC SUBSTRATE BINDING PROTEIN FAMILY 3"/>
    <property type="match status" value="1"/>
</dbReference>
<evidence type="ECO:0000313" key="2">
    <source>
        <dbReference type="EMBL" id="WDE11550.1"/>
    </source>
</evidence>
<evidence type="ECO:0000313" key="3">
    <source>
        <dbReference type="Proteomes" id="UP001215231"/>
    </source>
</evidence>
<evidence type="ECO:0000259" key="1">
    <source>
        <dbReference type="Pfam" id="PF00497"/>
    </source>
</evidence>
<name>A0ABY7VDR8_9GAMM</name>
<reference evidence="2 3" key="1">
    <citation type="journal article" date="2022" name="Mar. Drugs">
        <title>Bioassay-Guided Fractionation Leads to the Detection of Cholic Acid Generated by the Rare Thalassomonas sp.</title>
        <authorList>
            <person name="Pheiffer F."/>
            <person name="Schneider Y.K."/>
            <person name="Hansen E.H."/>
            <person name="Andersen J.H."/>
            <person name="Isaksson J."/>
            <person name="Busche T."/>
            <person name="R C."/>
            <person name="Kalinowski J."/>
            <person name="Zyl L.V."/>
            <person name="Trindade M."/>
        </authorList>
    </citation>
    <scope>NUCLEOTIDE SEQUENCE [LARGE SCALE GENOMIC DNA]</scope>
    <source>
        <strain evidence="2 3">A5K-61T</strain>
    </source>
</reference>
<feature type="domain" description="Solute-binding protein family 3/N-terminal" evidence="1">
    <location>
        <begin position="14"/>
        <end position="221"/>
    </location>
</feature>
<dbReference type="InterPro" id="IPR001638">
    <property type="entry name" value="Solute-binding_3/MltF_N"/>
</dbReference>
<sequence length="225" mass="25622">MLSVARVVAGELITVYTEHYPPFNMYDENKQSITGKSTELVRQIFKQANIDHAMILTTWARSLETARNTKNTAVFSTAKTADREKDFYWIGPLVLNKWVFMAREEDNIILDSFSDIGELAIGSYRSDASARYLMDKGYGVRLTSFDGQNAYKLKSKRIDLWATGYLLGPYLARSKQVSGLSIVKNSQGEPFVYIEVGMYLALNKETSVDIYRRLNNAFRDISDPH</sequence>
<dbReference type="Gene3D" id="3.40.190.10">
    <property type="entry name" value="Periplasmic binding protein-like II"/>
    <property type="match status" value="2"/>
</dbReference>
<protein>
    <submittedName>
        <fullName evidence="2">Transporter substrate-binding domain-containing protein</fullName>
    </submittedName>
</protein>
<dbReference type="Pfam" id="PF00497">
    <property type="entry name" value="SBP_bac_3"/>
    <property type="match status" value="1"/>
</dbReference>
<dbReference type="SUPFAM" id="SSF53850">
    <property type="entry name" value="Periplasmic binding protein-like II"/>
    <property type="match status" value="1"/>
</dbReference>
<dbReference type="PANTHER" id="PTHR38834:SF3">
    <property type="entry name" value="SOLUTE-BINDING PROTEIN FAMILY 3_N-TERMINAL DOMAIN-CONTAINING PROTEIN"/>
    <property type="match status" value="1"/>
</dbReference>
<organism evidence="2 3">
    <name type="scientific">Thalassomonas haliotis</name>
    <dbReference type="NCBI Taxonomy" id="485448"/>
    <lineage>
        <taxon>Bacteria</taxon>
        <taxon>Pseudomonadati</taxon>
        <taxon>Pseudomonadota</taxon>
        <taxon>Gammaproteobacteria</taxon>
        <taxon>Alteromonadales</taxon>
        <taxon>Colwelliaceae</taxon>
        <taxon>Thalassomonas</taxon>
    </lineage>
</organism>
<dbReference type="RefSeq" id="WP_274051699.1">
    <property type="nucleotide sequence ID" value="NZ_CP059693.1"/>
</dbReference>